<gene>
    <name evidence="7" type="ORF">P7H43_09120</name>
</gene>
<evidence type="ECO:0000256" key="1">
    <source>
        <dbReference type="ARBA" id="ARBA00004141"/>
    </source>
</evidence>
<keyword evidence="5 6" id="KW-0472">Membrane</keyword>
<dbReference type="PANTHER" id="PTHR23291">
    <property type="entry name" value="BAX INHIBITOR-RELATED"/>
    <property type="match status" value="1"/>
</dbReference>
<keyword evidence="3 6" id="KW-0812">Transmembrane</keyword>
<dbReference type="GO" id="GO:0005886">
    <property type="term" value="C:plasma membrane"/>
    <property type="evidence" value="ECO:0007669"/>
    <property type="project" value="TreeGrafter"/>
</dbReference>
<dbReference type="Pfam" id="PF01027">
    <property type="entry name" value="Bax1-I"/>
    <property type="match status" value="1"/>
</dbReference>
<feature type="transmembrane region" description="Helical" evidence="6">
    <location>
        <begin position="174"/>
        <end position="192"/>
    </location>
</feature>
<dbReference type="Proteomes" id="UP001256711">
    <property type="component" value="Unassembled WGS sequence"/>
</dbReference>
<comment type="caution">
    <text evidence="7">The sequence shown here is derived from an EMBL/GenBank/DDBJ whole genome shotgun (WGS) entry which is preliminary data.</text>
</comment>
<dbReference type="AlphaFoldDB" id="A0AAW8U314"/>
<protein>
    <submittedName>
        <fullName evidence="7">Bax inhibitor-1/YccA family protein</fullName>
    </submittedName>
</protein>
<evidence type="ECO:0000256" key="3">
    <source>
        <dbReference type="ARBA" id="ARBA00022692"/>
    </source>
</evidence>
<name>A0AAW8U314_9ENTE</name>
<feature type="transmembrane region" description="Helical" evidence="6">
    <location>
        <begin position="93"/>
        <end position="114"/>
    </location>
</feature>
<evidence type="ECO:0000313" key="7">
    <source>
        <dbReference type="EMBL" id="MDT2810647.1"/>
    </source>
</evidence>
<organism evidence="7 8">
    <name type="scientific">Enterococcus asini</name>
    <dbReference type="NCBI Taxonomy" id="57732"/>
    <lineage>
        <taxon>Bacteria</taxon>
        <taxon>Bacillati</taxon>
        <taxon>Bacillota</taxon>
        <taxon>Bacilli</taxon>
        <taxon>Lactobacillales</taxon>
        <taxon>Enterococcaceae</taxon>
        <taxon>Enterococcus</taxon>
    </lineage>
</organism>
<evidence type="ECO:0000313" key="8">
    <source>
        <dbReference type="Proteomes" id="UP001256711"/>
    </source>
</evidence>
<comment type="similarity">
    <text evidence="2 6">Belongs to the BI1 family.</text>
</comment>
<comment type="subcellular location">
    <subcellularLocation>
        <location evidence="1">Membrane</location>
        <topology evidence="1">Multi-pass membrane protein</topology>
    </subcellularLocation>
</comment>
<evidence type="ECO:0000256" key="5">
    <source>
        <dbReference type="ARBA" id="ARBA00023136"/>
    </source>
</evidence>
<accession>A0AAW8U314</accession>
<feature type="transmembrane region" description="Helical" evidence="6">
    <location>
        <begin position="120"/>
        <end position="140"/>
    </location>
</feature>
<feature type="transmembrane region" description="Helical" evidence="6">
    <location>
        <begin position="26"/>
        <end position="47"/>
    </location>
</feature>
<dbReference type="InterPro" id="IPR006214">
    <property type="entry name" value="Bax_inhibitor_1-related"/>
</dbReference>
<feature type="transmembrane region" description="Helical" evidence="6">
    <location>
        <begin position="212"/>
        <end position="235"/>
    </location>
</feature>
<evidence type="ECO:0000256" key="4">
    <source>
        <dbReference type="ARBA" id="ARBA00022989"/>
    </source>
</evidence>
<proteinExistence type="inferred from homology"/>
<dbReference type="CDD" id="cd10432">
    <property type="entry name" value="BI-1-like_bacterial"/>
    <property type="match status" value="1"/>
</dbReference>
<reference evidence="7" key="1">
    <citation type="submission" date="2023-03" db="EMBL/GenBank/DDBJ databases">
        <authorList>
            <person name="Shen W."/>
            <person name="Cai J."/>
        </authorList>
    </citation>
    <scope>NUCLEOTIDE SEQUENCE</scope>
    <source>
        <strain evidence="7">B226-2</strain>
    </source>
</reference>
<evidence type="ECO:0000256" key="6">
    <source>
        <dbReference type="RuleBase" id="RU004379"/>
    </source>
</evidence>
<feature type="transmembrane region" description="Helical" evidence="6">
    <location>
        <begin position="147"/>
        <end position="168"/>
    </location>
</feature>
<evidence type="ECO:0000256" key="2">
    <source>
        <dbReference type="ARBA" id="ARBA00010350"/>
    </source>
</evidence>
<feature type="transmembrane region" description="Helical" evidence="6">
    <location>
        <begin position="59"/>
        <end position="81"/>
    </location>
</feature>
<dbReference type="EMBL" id="JARQBJ010000004">
    <property type="protein sequence ID" value="MDT2810647.1"/>
    <property type="molecule type" value="Genomic_DNA"/>
</dbReference>
<dbReference type="PANTHER" id="PTHR23291:SF50">
    <property type="entry name" value="PROTEIN LIFEGUARD 4"/>
    <property type="match status" value="1"/>
</dbReference>
<keyword evidence="4 6" id="KW-1133">Transmembrane helix</keyword>
<dbReference type="RefSeq" id="WP_231452897.1">
    <property type="nucleotide sequence ID" value="NZ_CAJJLU010000002.1"/>
</dbReference>
<sequence>MNLNNSNIRAPKPGLNITNITGLNRFYAKVYGIFAAGLGLSAVSAYLGSQVFQAQVISFIQRFPLGIWGLWILQLVLVAVMGRKATKNPALTMAGFVVYSLLTGLTLSVTLMLYSGATVVQAFLTATVTFAGAALVGMFIKRDLSMVGRIGMILVWGLIITMLLNVFFFKSSGLDLVVSFIGVLVFTGLTAYDNQMIKNYYGQFQNVENTGIATFVALQLYLDFINIFLFLLRIFGYDDN</sequence>